<dbReference type="FunFam" id="3.90.190.10:FF:000068">
    <property type="entry name" value="receptor-type tyrosine-protein phosphatase zeta"/>
    <property type="match status" value="1"/>
</dbReference>
<feature type="domain" description="Fibronectin type-III" evidence="13">
    <location>
        <begin position="353"/>
        <end position="455"/>
    </location>
</feature>
<evidence type="ECO:0000256" key="8">
    <source>
        <dbReference type="ARBA" id="ARBA00023180"/>
    </source>
</evidence>
<dbReference type="InterPro" id="IPR036116">
    <property type="entry name" value="FN3_sf"/>
</dbReference>
<keyword evidence="2 9" id="KW-0812">Transmembrane</keyword>
<feature type="domain" description="Tyrosine-protein phosphatase" evidence="11">
    <location>
        <begin position="664"/>
        <end position="925"/>
    </location>
</feature>
<evidence type="ECO:0000256" key="5">
    <source>
        <dbReference type="ARBA" id="ARBA00022912"/>
    </source>
</evidence>
<reference evidence="14" key="1">
    <citation type="journal article" date="2023" name="Mol. Biol. Evol.">
        <title>Third-Generation Sequencing Reveals the Adaptive Role of the Epigenome in Three Deep-Sea Polychaetes.</title>
        <authorList>
            <person name="Perez M."/>
            <person name="Aroh O."/>
            <person name="Sun Y."/>
            <person name="Lan Y."/>
            <person name="Juniper S.K."/>
            <person name="Young C.R."/>
            <person name="Angers B."/>
            <person name="Qian P.Y."/>
        </authorList>
    </citation>
    <scope>NUCLEOTIDE SEQUENCE</scope>
    <source>
        <strain evidence="14">P08H-3</strain>
    </source>
</reference>
<dbReference type="SMART" id="SM00194">
    <property type="entry name" value="PTPc"/>
    <property type="match status" value="2"/>
</dbReference>
<evidence type="ECO:0000313" key="14">
    <source>
        <dbReference type="EMBL" id="KAK2160112.1"/>
    </source>
</evidence>
<accession>A0AAD9JVW4</accession>
<evidence type="ECO:0000259" key="13">
    <source>
        <dbReference type="PROSITE" id="PS50853"/>
    </source>
</evidence>
<dbReference type="PROSITE" id="PS00383">
    <property type="entry name" value="TYR_PHOSPHATASE_1"/>
    <property type="match status" value="1"/>
</dbReference>
<evidence type="ECO:0000256" key="7">
    <source>
        <dbReference type="ARBA" id="ARBA00023136"/>
    </source>
</evidence>
<evidence type="ECO:0000256" key="10">
    <source>
        <dbReference type="SAM" id="SignalP"/>
    </source>
</evidence>
<organism evidence="14 15">
    <name type="scientific">Paralvinella palmiformis</name>
    <dbReference type="NCBI Taxonomy" id="53620"/>
    <lineage>
        <taxon>Eukaryota</taxon>
        <taxon>Metazoa</taxon>
        <taxon>Spiralia</taxon>
        <taxon>Lophotrochozoa</taxon>
        <taxon>Annelida</taxon>
        <taxon>Polychaeta</taxon>
        <taxon>Sedentaria</taxon>
        <taxon>Canalipalpata</taxon>
        <taxon>Terebellida</taxon>
        <taxon>Terebelliformia</taxon>
        <taxon>Alvinellidae</taxon>
        <taxon>Paralvinella</taxon>
    </lineage>
</organism>
<evidence type="ECO:0000256" key="1">
    <source>
        <dbReference type="ARBA" id="ARBA00004479"/>
    </source>
</evidence>
<dbReference type="InterPro" id="IPR029021">
    <property type="entry name" value="Prot-tyrosine_phosphatase-like"/>
</dbReference>
<dbReference type="AlphaFoldDB" id="A0AAD9JVW4"/>
<sequence length="1258" mass="141777">MAALHHVSCLLLVLICQKAQTVQDLSIVEKAVNQDAVLPCLGWTGDHMARGEHVLVRWLRVLPTGEKEILEELEVPTEPSVLAEKAADRDGITMSTGDLSLVLEEVGLSSSGLYMCQGSLIPKDSIPADGDPGLGPTVFETKVKLQVHALPEAPRGPPDVQILGPRAIQVTWHALDDEVTPVTGYLVIVSVKDGNQQNMPLEKFVYGNINSTEVDNLWPYTVYTIRVRAVNGAGESTDSEPSTPIRTYEDVPEGKPKIVDYVNGTTFIRVDFNPPLKQKWNGPLLGYETMHKNTRDSTQAFVHNITSPNVTSFNFTGLEPFTPYLLSISAYNRAGMGPANQVVIWTDEGLPGSPIIIHFQNRTHEMLDVVWERPKQPNGIIRGYHIYWNKKGANVTKNATVMLPSKGSDAPWFMYRNYVIRKLEATTIYIVRVSAFTRKGEGQKTAAQPVITDIAAPGAPKIVNLTANSSNTIVLFVHAPYRLHSQVHKYYVRYTLDGSHYTQVEFQTIGKEGEPYVELYLDKLLPGHTYQIQVAAATKSLFGPRFFLGDYSEPRVLALRGIPPLSQDMNNTKDKDTSTVATGIIAGVVCTAILLVIATIVFIFIRRYLQRRYQFISDPDAAHLNTTLALPDAYDPDECTKESITIDDFPAHVNKLHADGDLGFSQEYEDINQNMCLEVTSNASHDAENRNKNRYINIVAYDHSRVILRLIPGQPRSDYINANFVDGYDKPRAYIAAQGPLPSTFSDFWRMVWEQKSVVIVMITNLMERGRRKCDQYWPSEGEHQYDHMSVKLLNTYTMAHYTIRVFTLKHLKLRKKTINERIIVQYHYTDWPDHGVPDFTLPSLAFIRRSASASPPCAGPPIIHCSAGVGRTGTYIVIDSMMKQMKDKTTLNVFGFLCHIRSQRNHLVQTEDQYIFIHDALLEHIQSGDTEVKASKMTSYVEHLVKLENDESLLEKQYKMVTNYVPKDYHVVSATMVINQPKNASEEFVPVELSRVCLPNKPGEEGSDYINASYLHGYSKNREFIVTQCPLSNTTVDFWRMVWDQNSDLLVLLSSSDNEEDHSEFWPEKEHTMDCGVFKVTFTEESHDLGYVIREFILESKQDDYECTTKMISTAYWPESCTPLTTVFDLIQAVRNLNSQKEEDGSIIIIDRYGGCESATFCALYTLYDQLYHEGSVDVYMLAKLYHLKRPGVFPTLHSYHFLYKAILTLCADGSIPTERDFGLSNGIAPHYATLTLPTEANGRASSKVISRNETTM</sequence>
<evidence type="ECO:0000256" key="2">
    <source>
        <dbReference type="ARBA" id="ARBA00022692"/>
    </source>
</evidence>
<dbReference type="InterPro" id="IPR000242">
    <property type="entry name" value="PTP_cat"/>
</dbReference>
<evidence type="ECO:0000313" key="15">
    <source>
        <dbReference type="Proteomes" id="UP001208570"/>
    </source>
</evidence>
<dbReference type="SMART" id="SM00060">
    <property type="entry name" value="FN3"/>
    <property type="match status" value="4"/>
</dbReference>
<dbReference type="InterPro" id="IPR003961">
    <property type="entry name" value="FN3_dom"/>
</dbReference>
<feature type="domain" description="Fibronectin type-III" evidence="13">
    <location>
        <begin position="153"/>
        <end position="250"/>
    </location>
</feature>
<dbReference type="PANTHER" id="PTHR46957">
    <property type="entry name" value="CYTOKINE RECEPTOR"/>
    <property type="match status" value="1"/>
</dbReference>
<dbReference type="InterPro" id="IPR050713">
    <property type="entry name" value="RTP_Phos/Ushers"/>
</dbReference>
<dbReference type="SMART" id="SM00404">
    <property type="entry name" value="PTPc_motif"/>
    <property type="match status" value="2"/>
</dbReference>
<dbReference type="CDD" id="cd00063">
    <property type="entry name" value="FN3"/>
    <property type="match status" value="4"/>
</dbReference>
<feature type="domain" description="Tyrosine-protein phosphatase" evidence="11">
    <location>
        <begin position="955"/>
        <end position="1211"/>
    </location>
</feature>
<dbReference type="SUPFAM" id="SSF49265">
    <property type="entry name" value="Fibronectin type III"/>
    <property type="match status" value="2"/>
</dbReference>
<evidence type="ECO:0000256" key="4">
    <source>
        <dbReference type="ARBA" id="ARBA00022801"/>
    </source>
</evidence>
<dbReference type="InterPro" id="IPR000387">
    <property type="entry name" value="Tyr_Pase_dom"/>
</dbReference>
<feature type="domain" description="Fibronectin type-III" evidence="13">
    <location>
        <begin position="456"/>
        <end position="565"/>
    </location>
</feature>
<dbReference type="Pfam" id="PF00041">
    <property type="entry name" value="fn3"/>
    <property type="match status" value="3"/>
</dbReference>
<evidence type="ECO:0000259" key="12">
    <source>
        <dbReference type="PROSITE" id="PS50056"/>
    </source>
</evidence>
<dbReference type="GO" id="GO:0016020">
    <property type="term" value="C:membrane"/>
    <property type="evidence" value="ECO:0007669"/>
    <property type="project" value="UniProtKB-SubCell"/>
</dbReference>
<evidence type="ECO:0000256" key="9">
    <source>
        <dbReference type="SAM" id="Phobius"/>
    </source>
</evidence>
<evidence type="ECO:0000256" key="3">
    <source>
        <dbReference type="ARBA" id="ARBA00022729"/>
    </source>
</evidence>
<dbReference type="PANTHER" id="PTHR46957:SF6">
    <property type="entry name" value="PROTEIN-TYROSINE-PHOSPHATASE"/>
    <property type="match status" value="1"/>
</dbReference>
<name>A0AAD9JVW4_9ANNE</name>
<dbReference type="SUPFAM" id="SSF52799">
    <property type="entry name" value="(Phosphotyrosine protein) phosphatases II"/>
    <property type="match status" value="2"/>
</dbReference>
<evidence type="ECO:0008006" key="16">
    <source>
        <dbReference type="Google" id="ProtNLM"/>
    </source>
</evidence>
<protein>
    <recommendedName>
        <fullName evidence="16">Protein-tyrosine-phosphatase</fullName>
    </recommendedName>
</protein>
<comment type="subcellular location">
    <subcellularLocation>
        <location evidence="1">Membrane</location>
        <topology evidence="1">Single-pass type I membrane protein</topology>
    </subcellularLocation>
</comment>
<dbReference type="Gene3D" id="2.60.40.10">
    <property type="entry name" value="Immunoglobulins"/>
    <property type="match status" value="5"/>
</dbReference>
<dbReference type="PROSITE" id="PS50055">
    <property type="entry name" value="TYR_PHOSPHATASE_PTP"/>
    <property type="match status" value="2"/>
</dbReference>
<evidence type="ECO:0000259" key="11">
    <source>
        <dbReference type="PROSITE" id="PS50055"/>
    </source>
</evidence>
<keyword evidence="7 9" id="KW-0472">Membrane</keyword>
<feature type="domain" description="Fibronectin type-III" evidence="13">
    <location>
        <begin position="252"/>
        <end position="352"/>
    </location>
</feature>
<dbReference type="InterPro" id="IPR003595">
    <property type="entry name" value="Tyr_Pase_cat"/>
</dbReference>
<dbReference type="PROSITE" id="PS50853">
    <property type="entry name" value="FN3"/>
    <property type="match status" value="4"/>
</dbReference>
<dbReference type="EMBL" id="JAODUP010000140">
    <property type="protein sequence ID" value="KAK2160112.1"/>
    <property type="molecule type" value="Genomic_DNA"/>
</dbReference>
<dbReference type="CDD" id="cd14549">
    <property type="entry name" value="R5-PTPc-1"/>
    <property type="match status" value="1"/>
</dbReference>
<keyword evidence="4" id="KW-0378">Hydrolase</keyword>
<feature type="chain" id="PRO_5041997699" description="Protein-tyrosine-phosphatase" evidence="10">
    <location>
        <begin position="22"/>
        <end position="1258"/>
    </location>
</feature>
<dbReference type="FunFam" id="3.90.190.10:FF:000013">
    <property type="entry name" value="receptor-type tyrosine-protein phosphatase zeta isoform X1"/>
    <property type="match status" value="1"/>
</dbReference>
<dbReference type="Proteomes" id="UP001208570">
    <property type="component" value="Unassembled WGS sequence"/>
</dbReference>
<dbReference type="InterPro" id="IPR016130">
    <property type="entry name" value="Tyr_Pase_AS"/>
</dbReference>
<keyword evidence="5" id="KW-0904">Protein phosphatase</keyword>
<feature type="domain" description="Tyrosine specific protein phosphatases" evidence="12">
    <location>
        <begin position="839"/>
        <end position="916"/>
    </location>
</feature>
<feature type="domain" description="Tyrosine specific protein phosphatases" evidence="12">
    <location>
        <begin position="1129"/>
        <end position="1202"/>
    </location>
</feature>
<feature type="signal peptide" evidence="10">
    <location>
        <begin position="1"/>
        <end position="21"/>
    </location>
</feature>
<keyword evidence="8" id="KW-0325">Glycoprotein</keyword>
<dbReference type="PRINTS" id="PR00700">
    <property type="entry name" value="PRTYPHPHTASE"/>
</dbReference>
<dbReference type="InterPro" id="IPR013783">
    <property type="entry name" value="Ig-like_fold"/>
</dbReference>
<proteinExistence type="predicted"/>
<evidence type="ECO:0000256" key="6">
    <source>
        <dbReference type="ARBA" id="ARBA00022989"/>
    </source>
</evidence>
<feature type="transmembrane region" description="Helical" evidence="9">
    <location>
        <begin position="580"/>
        <end position="605"/>
    </location>
</feature>
<dbReference type="GO" id="GO:0004725">
    <property type="term" value="F:protein tyrosine phosphatase activity"/>
    <property type="evidence" value="ECO:0007669"/>
    <property type="project" value="InterPro"/>
</dbReference>
<dbReference type="Gene3D" id="3.90.190.10">
    <property type="entry name" value="Protein tyrosine phosphatase superfamily"/>
    <property type="match status" value="2"/>
</dbReference>
<keyword evidence="3 10" id="KW-0732">Signal</keyword>
<gene>
    <name evidence="14" type="ORF">LSH36_140g05014</name>
</gene>
<comment type="caution">
    <text evidence="14">The sequence shown here is derived from an EMBL/GenBank/DDBJ whole genome shotgun (WGS) entry which is preliminary data.</text>
</comment>
<dbReference type="PROSITE" id="PS50056">
    <property type="entry name" value="TYR_PHOSPHATASE_2"/>
    <property type="match status" value="2"/>
</dbReference>
<keyword evidence="6 9" id="KW-1133">Transmembrane helix</keyword>
<keyword evidence="15" id="KW-1185">Reference proteome</keyword>
<dbReference type="Pfam" id="PF00102">
    <property type="entry name" value="Y_phosphatase"/>
    <property type="match status" value="2"/>
</dbReference>